<organism evidence="2 4">
    <name type="scientific">Janibacter hoylei PVAS-1</name>
    <dbReference type="NCBI Taxonomy" id="1210046"/>
    <lineage>
        <taxon>Bacteria</taxon>
        <taxon>Bacillati</taxon>
        <taxon>Actinomycetota</taxon>
        <taxon>Actinomycetes</taxon>
        <taxon>Micrococcales</taxon>
        <taxon>Intrasporangiaceae</taxon>
        <taxon>Janibacter</taxon>
    </lineage>
</organism>
<dbReference type="PATRIC" id="fig|1210046.3.peg.2343"/>
<reference evidence="2 4" key="2">
    <citation type="journal article" date="2012" name="J. Bacteriol.">
        <title>Genome Sequence of Janibacter hoylei MTCC8307, Isolated from the Stratospheric Air.</title>
        <authorList>
            <person name="Pawar S.P."/>
            <person name="Dhotre D.P."/>
            <person name="Shetty S.A."/>
            <person name="Chowdhury S.P."/>
            <person name="Chaudhari B.L."/>
            <person name="Shouche Y.S."/>
        </authorList>
    </citation>
    <scope>NUCLEOTIDE SEQUENCE [LARGE SCALE GENOMIC DNA]</scope>
    <source>
        <strain evidence="2 4">PVAS-1</strain>
    </source>
</reference>
<reference evidence="3 5" key="1">
    <citation type="journal article" date="2009" name="Int. J. Syst. Evol. Microbiol.">
        <title>Janibacter hoylei sp. nov., Bacillus isronensis sp. nov. and Bacillus aryabhattai sp. nov., isolated from cryotubes used for collecting air from the upper atmosphere.</title>
        <authorList>
            <person name="Shivaji S."/>
            <person name="Chaturvedi P."/>
            <person name="Begum Z."/>
            <person name="Pindi P.K."/>
            <person name="Manorama R."/>
            <person name="Padmanaban D.A."/>
            <person name="Shouche Y.S."/>
            <person name="Pawar S."/>
            <person name="Vaishampayan P."/>
            <person name="Dutt C.B."/>
            <person name="Datta G.N."/>
            <person name="Manchanda R.K."/>
            <person name="Rao U.R."/>
            <person name="Bhargava P.M."/>
            <person name="Narlikar J.V."/>
        </authorList>
    </citation>
    <scope>NUCLEOTIDE SEQUENCE [LARGE SCALE GENOMIC DNA]</scope>
    <source>
        <strain evidence="3 5">PVAS-1</strain>
    </source>
</reference>
<dbReference type="EMBL" id="ALWX01000053">
    <property type="protein sequence ID" value="EKA60562.1"/>
    <property type="molecule type" value="Genomic_DNA"/>
</dbReference>
<dbReference type="EMBL" id="PIPF01000002">
    <property type="protein sequence ID" value="RWU85013.1"/>
    <property type="molecule type" value="Genomic_DNA"/>
</dbReference>
<dbReference type="AlphaFoldDB" id="K1E570"/>
<evidence type="ECO:0000313" key="3">
    <source>
        <dbReference type="EMBL" id="RWU85013.1"/>
    </source>
</evidence>
<evidence type="ECO:0000313" key="4">
    <source>
        <dbReference type="Proteomes" id="UP000004474"/>
    </source>
</evidence>
<accession>K1E570</accession>
<evidence type="ECO:0000313" key="5">
    <source>
        <dbReference type="Proteomes" id="UP000288711"/>
    </source>
</evidence>
<feature type="transmembrane region" description="Helical" evidence="1">
    <location>
        <begin position="97"/>
        <end position="125"/>
    </location>
</feature>
<keyword evidence="1" id="KW-1133">Transmembrane helix</keyword>
<proteinExistence type="predicted"/>
<dbReference type="Proteomes" id="UP000004474">
    <property type="component" value="Unassembled WGS sequence"/>
</dbReference>
<feature type="transmembrane region" description="Helical" evidence="1">
    <location>
        <begin position="65"/>
        <end position="85"/>
    </location>
</feature>
<keyword evidence="1" id="KW-0472">Membrane</keyword>
<dbReference type="Proteomes" id="UP000288711">
    <property type="component" value="Unassembled WGS sequence"/>
</dbReference>
<sequence>MLETHEAPWRSQVSFGRRMRHDLNEMWGNWPVGWNRLGVFFVAPIGVPLLLGLAVRPSGSVGDRLWTLVLAAALGLYWCSIFFHMLRPGPVVRVLLIGTYVLASAGAVLGGLALLAVGVLGLALGGGVGLELALVGFVLLGGGGFMALWLRWEVRGGSRSARARAGQGGPQDPSAAVVLPTSPDTSHVVLRSPTGEVGTTLLGPMQAATPVTTAAGGVVHSRAAVLLGDPGGRLVVPADVATRPGHVLVTEVLRGGQVHFLVPQSVPPLAMMWRHAQPVPPQEHS</sequence>
<protein>
    <submittedName>
        <fullName evidence="2">Uncharacterized protein</fullName>
    </submittedName>
</protein>
<evidence type="ECO:0000256" key="1">
    <source>
        <dbReference type="SAM" id="Phobius"/>
    </source>
</evidence>
<keyword evidence="1" id="KW-0812">Transmembrane</keyword>
<comment type="caution">
    <text evidence="2">The sequence shown here is derived from an EMBL/GenBank/DDBJ whole genome shotgun (WGS) entry which is preliminary data.</text>
</comment>
<keyword evidence="5" id="KW-1185">Reference proteome</keyword>
<reference evidence="3" key="3">
    <citation type="submission" date="2017-11" db="EMBL/GenBank/DDBJ databases">
        <authorList>
            <person name="Seuylemezian A."/>
            <person name="Cooper K."/>
            <person name="Vaishampayan P."/>
        </authorList>
    </citation>
    <scope>NUCLEOTIDE SEQUENCE</scope>
    <source>
        <strain evidence="3">PVAS-1</strain>
    </source>
</reference>
<gene>
    <name evidence="2" type="ORF">B277_12196</name>
    <name evidence="3" type="ORF">CWN80_02315</name>
</gene>
<feature type="transmembrane region" description="Helical" evidence="1">
    <location>
        <begin position="132"/>
        <end position="152"/>
    </location>
</feature>
<name>K1E570_9MICO</name>
<dbReference type="STRING" id="1210046.B277_12196"/>
<dbReference type="RefSeq" id="WP_007928485.1">
    <property type="nucleotide sequence ID" value="NZ_ALWX01000053.1"/>
</dbReference>
<feature type="transmembrane region" description="Helical" evidence="1">
    <location>
        <begin position="33"/>
        <end position="53"/>
    </location>
</feature>
<evidence type="ECO:0000313" key="2">
    <source>
        <dbReference type="EMBL" id="EKA60562.1"/>
    </source>
</evidence>